<evidence type="ECO:0000256" key="1">
    <source>
        <dbReference type="SAM" id="MobiDB-lite"/>
    </source>
</evidence>
<gene>
    <name evidence="2" type="ORF">Tci_668072</name>
</gene>
<comment type="caution">
    <text evidence="2">The sequence shown here is derived from an EMBL/GenBank/DDBJ whole genome shotgun (WGS) entry which is preliminary data.</text>
</comment>
<name>A0A699KI82_TANCI</name>
<reference evidence="2" key="1">
    <citation type="journal article" date="2019" name="Sci. Rep.">
        <title>Draft genome of Tanacetum cinerariifolium, the natural source of mosquito coil.</title>
        <authorList>
            <person name="Yamashiro T."/>
            <person name="Shiraishi A."/>
            <person name="Satake H."/>
            <person name="Nakayama K."/>
        </authorList>
    </citation>
    <scope>NUCLEOTIDE SEQUENCE</scope>
</reference>
<accession>A0A699KI82</accession>
<dbReference type="AlphaFoldDB" id="A0A699KI82"/>
<organism evidence="2">
    <name type="scientific">Tanacetum cinerariifolium</name>
    <name type="common">Dalmatian daisy</name>
    <name type="synonym">Chrysanthemum cinerariifolium</name>
    <dbReference type="NCBI Taxonomy" id="118510"/>
    <lineage>
        <taxon>Eukaryota</taxon>
        <taxon>Viridiplantae</taxon>
        <taxon>Streptophyta</taxon>
        <taxon>Embryophyta</taxon>
        <taxon>Tracheophyta</taxon>
        <taxon>Spermatophyta</taxon>
        <taxon>Magnoliopsida</taxon>
        <taxon>eudicotyledons</taxon>
        <taxon>Gunneridae</taxon>
        <taxon>Pentapetalae</taxon>
        <taxon>asterids</taxon>
        <taxon>campanulids</taxon>
        <taxon>Asterales</taxon>
        <taxon>Asteraceae</taxon>
        <taxon>Asteroideae</taxon>
        <taxon>Anthemideae</taxon>
        <taxon>Anthemidinae</taxon>
        <taxon>Tanacetum</taxon>
    </lineage>
</organism>
<feature type="region of interest" description="Disordered" evidence="1">
    <location>
        <begin position="1"/>
        <end position="47"/>
    </location>
</feature>
<dbReference type="EMBL" id="BKCJ010522610">
    <property type="protein sequence ID" value="GFA96100.1"/>
    <property type="molecule type" value="Genomic_DNA"/>
</dbReference>
<proteinExistence type="predicted"/>
<sequence length="72" mass="7662">MAAISTASTPPLRHCHPVPNITSSLPRPPAAVRHLPPSGERTKGAFGCAETPTRPSRVFGFVVNNIFGSVWI</sequence>
<evidence type="ECO:0000313" key="2">
    <source>
        <dbReference type="EMBL" id="GFA96100.1"/>
    </source>
</evidence>
<protein>
    <submittedName>
        <fullName evidence="2">Uncharacterized protein</fullName>
    </submittedName>
</protein>